<keyword evidence="7 17" id="KW-0067">ATP-binding</keyword>
<dbReference type="InterPro" id="IPR003439">
    <property type="entry name" value="ABC_transporter-like_ATP-bd"/>
</dbReference>
<evidence type="ECO:0000256" key="8">
    <source>
        <dbReference type="ARBA" id="ARBA00023004"/>
    </source>
</evidence>
<gene>
    <name evidence="17" type="ORF">HUG12_00410</name>
</gene>
<keyword evidence="5" id="KW-0500">Molybdenum</keyword>
<dbReference type="InterPro" id="IPR005116">
    <property type="entry name" value="Transp-assoc_OB_typ1"/>
</dbReference>
<dbReference type="InterPro" id="IPR027417">
    <property type="entry name" value="P-loop_NTPase"/>
</dbReference>
<keyword evidence="18" id="KW-1185">Reference proteome</keyword>
<evidence type="ECO:0000256" key="6">
    <source>
        <dbReference type="ARBA" id="ARBA00022741"/>
    </source>
</evidence>
<keyword evidence="9" id="KW-0406">Ion transport</keyword>
<evidence type="ECO:0000256" key="14">
    <source>
        <dbReference type="ARBA" id="ARBA00041133"/>
    </source>
</evidence>
<evidence type="ECO:0000313" key="18">
    <source>
        <dbReference type="Proteomes" id="UP000509626"/>
    </source>
</evidence>
<dbReference type="SUPFAM" id="SSF52540">
    <property type="entry name" value="P-loop containing nucleoside triphosphate hydrolases"/>
    <property type="match status" value="1"/>
</dbReference>
<dbReference type="InterPro" id="IPR050093">
    <property type="entry name" value="ABC_SmlMolc_Importer"/>
</dbReference>
<dbReference type="PANTHER" id="PTHR42781">
    <property type="entry name" value="SPERMIDINE/PUTRESCINE IMPORT ATP-BINDING PROTEIN POTA"/>
    <property type="match status" value="1"/>
</dbReference>
<evidence type="ECO:0000256" key="10">
    <source>
        <dbReference type="ARBA" id="ARBA00023136"/>
    </source>
</evidence>
<dbReference type="CDD" id="cd03259">
    <property type="entry name" value="ABC_Carb_Solutes_like"/>
    <property type="match status" value="1"/>
</dbReference>
<dbReference type="Pfam" id="PF00005">
    <property type="entry name" value="ABC_tran"/>
    <property type="match status" value="1"/>
</dbReference>
<dbReference type="GO" id="GO:1901238">
    <property type="term" value="F:ABC-type tungstate transporter activity"/>
    <property type="evidence" value="ECO:0007669"/>
    <property type="project" value="UniProtKB-EC"/>
</dbReference>
<evidence type="ECO:0000256" key="3">
    <source>
        <dbReference type="ARBA" id="ARBA00022475"/>
    </source>
</evidence>
<dbReference type="GO" id="GO:0015408">
    <property type="term" value="F:ABC-type ferric iron transporter activity"/>
    <property type="evidence" value="ECO:0007669"/>
    <property type="project" value="InterPro"/>
</dbReference>
<dbReference type="PROSITE" id="PS00211">
    <property type="entry name" value="ABC_TRANSPORTER_1"/>
    <property type="match status" value="1"/>
</dbReference>
<evidence type="ECO:0000256" key="12">
    <source>
        <dbReference type="ARBA" id="ARBA00038781"/>
    </source>
</evidence>
<dbReference type="Gene3D" id="2.40.50.100">
    <property type="match status" value="1"/>
</dbReference>
<dbReference type="EC" id="7.3.2.6" evidence="13"/>
<dbReference type="InterPro" id="IPR015853">
    <property type="entry name" value="ABC_transpr_FbpC"/>
</dbReference>
<evidence type="ECO:0000256" key="15">
    <source>
        <dbReference type="ARBA" id="ARBA00047936"/>
    </source>
</evidence>
<name>A0A7D5QDY1_9EURY</name>
<proteinExistence type="inferred from homology"/>
<dbReference type="InterPro" id="IPR008995">
    <property type="entry name" value="Mo/tungstate-bd_C_term_dom"/>
</dbReference>
<evidence type="ECO:0000313" key="17">
    <source>
        <dbReference type="EMBL" id="QLG60302.1"/>
    </source>
</evidence>
<dbReference type="SMART" id="SM00382">
    <property type="entry name" value="AAA"/>
    <property type="match status" value="1"/>
</dbReference>
<evidence type="ECO:0000256" key="11">
    <source>
        <dbReference type="ARBA" id="ARBA00038307"/>
    </source>
</evidence>
<keyword evidence="6" id="KW-0547">Nucleotide-binding</keyword>
<dbReference type="Gene3D" id="3.40.50.300">
    <property type="entry name" value="P-loop containing nucleotide triphosphate hydrolases"/>
    <property type="match status" value="1"/>
</dbReference>
<accession>A0A7D5QDY1</accession>
<dbReference type="GeneID" id="56035875"/>
<evidence type="ECO:0000256" key="13">
    <source>
        <dbReference type="ARBA" id="ARBA00039025"/>
    </source>
</evidence>
<keyword evidence="3" id="KW-1003">Cell membrane</keyword>
<dbReference type="RefSeq" id="WP_179266888.1">
    <property type="nucleotide sequence ID" value="NZ_CP058579.1"/>
</dbReference>
<evidence type="ECO:0000256" key="1">
    <source>
        <dbReference type="ARBA" id="ARBA00004202"/>
    </source>
</evidence>
<dbReference type="GO" id="GO:0016887">
    <property type="term" value="F:ATP hydrolysis activity"/>
    <property type="evidence" value="ECO:0007669"/>
    <property type="project" value="InterPro"/>
</dbReference>
<dbReference type="GO" id="GO:0005524">
    <property type="term" value="F:ATP binding"/>
    <property type="evidence" value="ECO:0007669"/>
    <property type="project" value="UniProtKB-KW"/>
</dbReference>
<keyword evidence="8" id="KW-0408">Iron</keyword>
<dbReference type="Pfam" id="PF03459">
    <property type="entry name" value="TOBE"/>
    <property type="match status" value="1"/>
</dbReference>
<reference evidence="17 18" key="1">
    <citation type="submission" date="2020-06" db="EMBL/GenBank/DDBJ databases">
        <title>NJ-3-1, isolated from saline soil.</title>
        <authorList>
            <person name="Cui H.L."/>
            <person name="Shi X."/>
        </authorList>
    </citation>
    <scope>NUCLEOTIDE SEQUENCE [LARGE SCALE GENOMIC DNA]</scope>
    <source>
        <strain evidence="17 18">NJ-3-1</strain>
    </source>
</reference>
<dbReference type="AlphaFoldDB" id="A0A7D5QDY1"/>
<dbReference type="PANTHER" id="PTHR42781:SF4">
    <property type="entry name" value="SPERMIDINE_PUTRESCINE IMPORT ATP-BINDING PROTEIN POTA"/>
    <property type="match status" value="1"/>
</dbReference>
<dbReference type="GO" id="GO:0005886">
    <property type="term" value="C:plasma membrane"/>
    <property type="evidence" value="ECO:0007669"/>
    <property type="project" value="UniProtKB-SubCell"/>
</dbReference>
<evidence type="ECO:0000256" key="4">
    <source>
        <dbReference type="ARBA" id="ARBA00022496"/>
    </source>
</evidence>
<protein>
    <recommendedName>
        <fullName evidence="14">Molybdate/tungstate import ATP-binding protein WtpC</fullName>
        <ecNumber evidence="13">7.3.2.6</ecNumber>
    </recommendedName>
</protein>
<comment type="subunit">
    <text evidence="12">The complex is composed of two ATP-binding proteins (WtpC), two transmembrane proteins (WtpB) and a solute-binding protein (WtpA).</text>
</comment>
<dbReference type="PROSITE" id="PS50893">
    <property type="entry name" value="ABC_TRANSPORTER_2"/>
    <property type="match status" value="1"/>
</dbReference>
<sequence length="351" mass="38105">MILELSQLSKAYSQFDFGPVDLTVDEEVLAVLGPSGSGKTTLLSLIAGITGLDSGSILLDGRELVGQPLEDRHVGMVFQEGALFPHMTARENIEYAATASDHVDELATLLELEEVLNRKPPTLSGGERQRVALARSLATDPDVLLLDEPLSSLDAPIRKRLRDELHNLFESLEIPILYVTHDQRTATALGDRIAIVRDGGLEQVGSPSTVLTRPTNRFVARFTGNENLFEGSVTDRAADGARVRFGDLQLQTTASDISTSAVTVCIHPSRVEVETPIVADGNRSVNTVTGTVARWLNEGSVYRVDIQIEAGSLTLTANVRPPTFERLTIDNGSEIQVLIPQESIHLIPELE</sequence>
<dbReference type="Proteomes" id="UP000509626">
    <property type="component" value="Chromosome"/>
</dbReference>
<keyword evidence="2" id="KW-0813">Transport</keyword>
<comment type="similarity">
    <text evidence="11">Belongs to the ABC transporter superfamily. Sulfate/tungstate importer (TC 3.A.1.6) family.</text>
</comment>
<comment type="catalytic activity">
    <reaction evidence="15">
        <text>tungstate(in) + ATP + H2O = tungstate(out) + ADP + phosphate + H(+)</text>
        <dbReference type="Rhea" id="RHEA:35027"/>
        <dbReference type="ChEBI" id="CHEBI:15377"/>
        <dbReference type="ChEBI" id="CHEBI:15378"/>
        <dbReference type="ChEBI" id="CHEBI:30616"/>
        <dbReference type="ChEBI" id="CHEBI:43474"/>
        <dbReference type="ChEBI" id="CHEBI:46502"/>
        <dbReference type="ChEBI" id="CHEBI:456216"/>
        <dbReference type="EC" id="7.3.2.6"/>
    </reaction>
</comment>
<dbReference type="InterPro" id="IPR003593">
    <property type="entry name" value="AAA+_ATPase"/>
</dbReference>
<organism evidence="17 18">
    <name type="scientific">Halorarum salinum</name>
    <dbReference type="NCBI Taxonomy" id="2743089"/>
    <lineage>
        <taxon>Archaea</taxon>
        <taxon>Methanobacteriati</taxon>
        <taxon>Methanobacteriota</taxon>
        <taxon>Stenosarchaea group</taxon>
        <taxon>Halobacteria</taxon>
        <taxon>Halobacteriales</taxon>
        <taxon>Haloferacaceae</taxon>
        <taxon>Halorarum</taxon>
    </lineage>
</organism>
<evidence type="ECO:0000259" key="16">
    <source>
        <dbReference type="PROSITE" id="PS50893"/>
    </source>
</evidence>
<dbReference type="KEGG" id="halu:HUG12_00410"/>
<dbReference type="SUPFAM" id="SSF50331">
    <property type="entry name" value="MOP-like"/>
    <property type="match status" value="1"/>
</dbReference>
<comment type="subcellular location">
    <subcellularLocation>
        <location evidence="1">Cell membrane</location>
        <topology evidence="1">Peripheral membrane protein</topology>
    </subcellularLocation>
</comment>
<keyword evidence="10" id="KW-0472">Membrane</keyword>
<dbReference type="EMBL" id="CP058579">
    <property type="protein sequence ID" value="QLG60302.1"/>
    <property type="molecule type" value="Genomic_DNA"/>
</dbReference>
<evidence type="ECO:0000256" key="9">
    <source>
        <dbReference type="ARBA" id="ARBA00023065"/>
    </source>
</evidence>
<evidence type="ECO:0000256" key="7">
    <source>
        <dbReference type="ARBA" id="ARBA00022840"/>
    </source>
</evidence>
<evidence type="ECO:0000256" key="2">
    <source>
        <dbReference type="ARBA" id="ARBA00022448"/>
    </source>
</evidence>
<dbReference type="InterPro" id="IPR017871">
    <property type="entry name" value="ABC_transporter-like_CS"/>
</dbReference>
<feature type="domain" description="ABC transporter" evidence="16">
    <location>
        <begin position="3"/>
        <end position="223"/>
    </location>
</feature>
<keyword evidence="4" id="KW-0410">Iron transport</keyword>
<evidence type="ECO:0000256" key="5">
    <source>
        <dbReference type="ARBA" id="ARBA00022505"/>
    </source>
</evidence>